<reference evidence="1 2" key="1">
    <citation type="submission" date="2020-06" db="EMBL/GenBank/DDBJ databases">
        <title>Transcriptomic and genomic resources for Thalictrum thalictroides and T. hernandezii: Facilitating candidate gene discovery in an emerging model plant lineage.</title>
        <authorList>
            <person name="Arias T."/>
            <person name="Riano-Pachon D.M."/>
            <person name="Di Stilio V.S."/>
        </authorList>
    </citation>
    <scope>NUCLEOTIDE SEQUENCE [LARGE SCALE GENOMIC DNA]</scope>
    <source>
        <strain evidence="2">cv. WT478/WT964</strain>
        <tissue evidence="1">Leaves</tissue>
    </source>
</reference>
<sequence>MARVQQSRGRTEVKFRQGVLDRSKVILSIKATLWAWLNMSKGAMEQHKKIKFLDLLIGWMYVIVQQL</sequence>
<protein>
    <submittedName>
        <fullName evidence="1">Uncharacterized protein</fullName>
    </submittedName>
</protein>
<dbReference type="EMBL" id="JABWDY010018988">
    <property type="protein sequence ID" value="KAF5194234.1"/>
    <property type="molecule type" value="Genomic_DNA"/>
</dbReference>
<keyword evidence="2" id="KW-1185">Reference proteome</keyword>
<evidence type="ECO:0000313" key="1">
    <source>
        <dbReference type="EMBL" id="KAF5194234.1"/>
    </source>
</evidence>
<organism evidence="1 2">
    <name type="scientific">Thalictrum thalictroides</name>
    <name type="common">Rue-anemone</name>
    <name type="synonym">Anemone thalictroides</name>
    <dbReference type="NCBI Taxonomy" id="46969"/>
    <lineage>
        <taxon>Eukaryota</taxon>
        <taxon>Viridiplantae</taxon>
        <taxon>Streptophyta</taxon>
        <taxon>Embryophyta</taxon>
        <taxon>Tracheophyta</taxon>
        <taxon>Spermatophyta</taxon>
        <taxon>Magnoliopsida</taxon>
        <taxon>Ranunculales</taxon>
        <taxon>Ranunculaceae</taxon>
        <taxon>Thalictroideae</taxon>
        <taxon>Thalictrum</taxon>
    </lineage>
</organism>
<evidence type="ECO:0000313" key="2">
    <source>
        <dbReference type="Proteomes" id="UP000554482"/>
    </source>
</evidence>
<gene>
    <name evidence="1" type="ORF">FRX31_016182</name>
</gene>
<name>A0A7J6W9X5_THATH</name>
<dbReference type="AlphaFoldDB" id="A0A7J6W9X5"/>
<proteinExistence type="predicted"/>
<comment type="caution">
    <text evidence="1">The sequence shown here is derived from an EMBL/GenBank/DDBJ whole genome shotgun (WGS) entry which is preliminary data.</text>
</comment>
<dbReference type="Proteomes" id="UP000554482">
    <property type="component" value="Unassembled WGS sequence"/>
</dbReference>
<accession>A0A7J6W9X5</accession>